<dbReference type="Proteomes" id="UP001249851">
    <property type="component" value="Unassembled WGS sequence"/>
</dbReference>
<feature type="binding site" evidence="5">
    <location>
        <position position="310"/>
    </location>
    <ligand>
        <name>Zn(2+)</name>
        <dbReference type="ChEBI" id="CHEBI:29105"/>
    </ligand>
</feature>
<dbReference type="GO" id="GO:0008479">
    <property type="term" value="F:tRNA-guanosine(34) queuine transglycosylase activity"/>
    <property type="evidence" value="ECO:0007669"/>
    <property type="project" value="UniProtKB-UniRule"/>
</dbReference>
<comment type="subunit">
    <text evidence="5">Heterodimer of a catalytic subunit and an accessory subunit.</text>
</comment>
<evidence type="ECO:0000256" key="1">
    <source>
        <dbReference type="ARBA" id="ARBA00022490"/>
    </source>
</evidence>
<keyword evidence="3 5" id="KW-0479">Metal-binding</keyword>
<dbReference type="GO" id="GO:0005737">
    <property type="term" value="C:cytoplasm"/>
    <property type="evidence" value="ECO:0007669"/>
    <property type="project" value="UniProtKB-SubCell"/>
</dbReference>
<evidence type="ECO:0000313" key="8">
    <source>
        <dbReference type="EMBL" id="KAK2555500.1"/>
    </source>
</evidence>
<dbReference type="NCBIfam" id="TIGR00449">
    <property type="entry name" value="tgt_general"/>
    <property type="match status" value="1"/>
</dbReference>
<dbReference type="GO" id="GO:0006400">
    <property type="term" value="P:tRNA modification"/>
    <property type="evidence" value="ECO:0007669"/>
    <property type="project" value="InterPro"/>
</dbReference>
<comment type="function">
    <text evidence="5">Non-catalytic subunit of the queuine tRNA-ribosyltransferase (TGT) that catalyzes the base-exchange of a guanine (G) residue with queuine (Q) at position 34 (anticodon wobble position) in tRNAs with GU(N) anticodons (tRNA-Asp, -Asn, -His and -Tyr), resulting in the hypermodified nucleoside queuosine (7-(((4,5-cis-dihydroxy-2-cyclopenten-1-yl)amino)methyl)-7-deazaguanosine).</text>
</comment>
<comment type="similarity">
    <text evidence="5">Belongs to the queuine tRNA-ribosyltransferase family. QTRT2 subfamily.</text>
</comment>
<dbReference type="Pfam" id="PF01702">
    <property type="entry name" value="TGT"/>
    <property type="match status" value="2"/>
</dbReference>
<sequence>MNFTVRKKLAKCRTGILKVGIKEIETPGCSLYTRSGAVPHLTSDVLRTIADLPSAVHLSVQATIDHPGVESTRKVRDCGIKKFLGLEEFITYLSIQDPTQELREGYNEQKCVSVFTPGGRRKIDVNQFITMLEVFQPDIAECLCDTVLASKQTEKRIRKSVDRTLIFLDQCLEEMAKKALDSCNLLGVIEGSSSEKERIRSARETSQRPVAVAERGCALNINLSRKRLKPELNYSPPLQQEEETENKSLRDNRNHSWHEDEEDKGSVFSCDLSPIVNGCTCYSCRNHTRAYVHHLLQTKEMLATVLLMLHNLHEYCQFFSHIRWSIEQGRFEEFKEIVARSNFVS</sequence>
<proteinExistence type="inferred from homology"/>
<dbReference type="InterPro" id="IPR028592">
    <property type="entry name" value="QTRTD1"/>
</dbReference>
<feature type="compositionally biased region" description="Basic and acidic residues" evidence="6">
    <location>
        <begin position="245"/>
        <end position="258"/>
    </location>
</feature>
<dbReference type="InterPro" id="IPR036511">
    <property type="entry name" value="TGT-like_sf"/>
</dbReference>
<dbReference type="PANTHER" id="PTHR46064">
    <property type="entry name" value="QUEUINE TRNA-RIBOSYLTRANSFERASE ACCESSORY SUBUNIT 2"/>
    <property type="match status" value="1"/>
</dbReference>
<comment type="caution">
    <text evidence="8">The sequence shown here is derived from an EMBL/GenBank/DDBJ whole genome shotgun (WGS) entry which is preliminary data.</text>
</comment>
<comment type="cofactor">
    <cofactor evidence="5">
        <name>Zn(2+)</name>
        <dbReference type="ChEBI" id="CHEBI:29105"/>
    </cofactor>
    <text evidence="5">Binds 1 zinc ion per subunit.</text>
</comment>
<accession>A0AAD9UZP4</accession>
<feature type="binding site" evidence="5">
    <location>
        <position position="279"/>
    </location>
    <ligand>
        <name>Zn(2+)</name>
        <dbReference type="ChEBI" id="CHEBI:29105"/>
    </ligand>
</feature>
<feature type="region of interest" description="Disordered" evidence="6">
    <location>
        <begin position="232"/>
        <end position="260"/>
    </location>
</feature>
<evidence type="ECO:0000313" key="9">
    <source>
        <dbReference type="Proteomes" id="UP001249851"/>
    </source>
</evidence>
<feature type="domain" description="tRNA-guanine(15) transglycosylase-like" evidence="7">
    <location>
        <begin position="268"/>
        <end position="341"/>
    </location>
</feature>
<dbReference type="AlphaFoldDB" id="A0AAD9UZP4"/>
<dbReference type="InterPro" id="IPR050852">
    <property type="entry name" value="Queuine_tRNA-ribosyltrfase"/>
</dbReference>
<dbReference type="EMBL" id="JARQWQ010000062">
    <property type="protein sequence ID" value="KAK2555500.1"/>
    <property type="molecule type" value="Genomic_DNA"/>
</dbReference>
<dbReference type="Gene3D" id="3.20.20.105">
    <property type="entry name" value="Queuine tRNA-ribosyltransferase-like"/>
    <property type="match status" value="2"/>
</dbReference>
<gene>
    <name evidence="8" type="ORF">P5673_022839</name>
</gene>
<organism evidence="8 9">
    <name type="scientific">Acropora cervicornis</name>
    <name type="common">Staghorn coral</name>
    <dbReference type="NCBI Taxonomy" id="6130"/>
    <lineage>
        <taxon>Eukaryota</taxon>
        <taxon>Metazoa</taxon>
        <taxon>Cnidaria</taxon>
        <taxon>Anthozoa</taxon>
        <taxon>Hexacorallia</taxon>
        <taxon>Scleractinia</taxon>
        <taxon>Astrocoeniina</taxon>
        <taxon>Acroporidae</taxon>
        <taxon>Acropora</taxon>
    </lineage>
</organism>
<comment type="subcellular location">
    <subcellularLocation>
        <location evidence="5">Cytoplasm</location>
    </subcellularLocation>
</comment>
<reference evidence="8" key="1">
    <citation type="journal article" date="2023" name="G3 (Bethesda)">
        <title>Whole genome assembly and annotation of the endangered Caribbean coral Acropora cervicornis.</title>
        <authorList>
            <person name="Selwyn J.D."/>
            <person name="Vollmer S.V."/>
        </authorList>
    </citation>
    <scope>NUCLEOTIDE SEQUENCE</scope>
    <source>
        <strain evidence="8">K2</strain>
    </source>
</reference>
<name>A0AAD9UZP4_ACRCE</name>
<dbReference type="PANTHER" id="PTHR46064:SF1">
    <property type="entry name" value="QUEUINE TRNA-RIBOSYLTRANSFERASE ACCESSORY SUBUNIT 2"/>
    <property type="match status" value="1"/>
</dbReference>
<evidence type="ECO:0000256" key="2">
    <source>
        <dbReference type="ARBA" id="ARBA00022694"/>
    </source>
</evidence>
<feature type="binding site" evidence="5">
    <location>
        <position position="281"/>
    </location>
    <ligand>
        <name>Zn(2+)</name>
        <dbReference type="ChEBI" id="CHEBI:29105"/>
    </ligand>
</feature>
<dbReference type="SUPFAM" id="SSF51713">
    <property type="entry name" value="tRNA-guanine transglycosylase"/>
    <property type="match status" value="1"/>
</dbReference>
<protein>
    <recommendedName>
        <fullName evidence="5">Queuine tRNA-ribosyltransferase accessory subunit 2</fullName>
    </recommendedName>
    <alternativeName>
        <fullName evidence="5">Queuine tRNA-ribosyltransferase domain-containing protein 1</fullName>
    </alternativeName>
</protein>
<evidence type="ECO:0000256" key="4">
    <source>
        <dbReference type="ARBA" id="ARBA00022833"/>
    </source>
</evidence>
<keyword evidence="4 5" id="KW-0862">Zinc</keyword>
<feature type="binding site" evidence="5">
    <location>
        <position position="284"/>
    </location>
    <ligand>
        <name>Zn(2+)</name>
        <dbReference type="ChEBI" id="CHEBI:29105"/>
    </ligand>
</feature>
<reference evidence="8" key="2">
    <citation type="journal article" date="2023" name="Science">
        <title>Genomic signatures of disease resistance in endangered staghorn corals.</title>
        <authorList>
            <person name="Vollmer S.V."/>
            <person name="Selwyn J.D."/>
            <person name="Despard B.A."/>
            <person name="Roesel C.L."/>
        </authorList>
    </citation>
    <scope>NUCLEOTIDE SEQUENCE</scope>
    <source>
        <strain evidence="8">K2</strain>
    </source>
</reference>
<dbReference type="InterPro" id="IPR002616">
    <property type="entry name" value="tRNA_ribo_trans-like"/>
</dbReference>
<keyword evidence="1 5" id="KW-0963">Cytoplasm</keyword>
<dbReference type="HAMAP" id="MF_03043">
    <property type="entry name" value="QTRT2"/>
    <property type="match status" value="1"/>
</dbReference>
<evidence type="ECO:0000256" key="6">
    <source>
        <dbReference type="SAM" id="MobiDB-lite"/>
    </source>
</evidence>
<evidence type="ECO:0000259" key="7">
    <source>
        <dbReference type="Pfam" id="PF01702"/>
    </source>
</evidence>
<feature type="domain" description="tRNA-guanine(15) transglycosylase-like" evidence="7">
    <location>
        <begin position="12"/>
        <end position="211"/>
    </location>
</feature>
<evidence type="ECO:0000256" key="5">
    <source>
        <dbReference type="HAMAP-Rule" id="MF_03043"/>
    </source>
</evidence>
<dbReference type="GO" id="GO:0046872">
    <property type="term" value="F:metal ion binding"/>
    <property type="evidence" value="ECO:0007669"/>
    <property type="project" value="UniProtKB-KW"/>
</dbReference>
<evidence type="ECO:0000256" key="3">
    <source>
        <dbReference type="ARBA" id="ARBA00022723"/>
    </source>
</evidence>
<keyword evidence="9" id="KW-1185">Reference proteome</keyword>
<keyword evidence="2 5" id="KW-0819">tRNA processing</keyword>